<evidence type="ECO:0000313" key="1">
    <source>
        <dbReference type="EMBL" id="QTA93846.1"/>
    </source>
</evidence>
<keyword evidence="2" id="KW-1185">Reference proteome</keyword>
<reference evidence="1" key="1">
    <citation type="journal article" date="2021" name="Microb. Physiol.">
        <title>Proteogenomic Insights into the Physiology of Marine, Sulfate-Reducing, Filamentous Desulfonema limicola and Desulfonema magnum.</title>
        <authorList>
            <person name="Schnaars V."/>
            <person name="Wohlbrand L."/>
            <person name="Scheve S."/>
            <person name="Hinrichs C."/>
            <person name="Reinhardt R."/>
            <person name="Rabus R."/>
        </authorList>
    </citation>
    <scope>NUCLEOTIDE SEQUENCE</scope>
    <source>
        <strain evidence="1">4be13</strain>
    </source>
</reference>
<name>A0A975BXW2_9BACT</name>
<evidence type="ECO:0000313" key="2">
    <source>
        <dbReference type="Proteomes" id="UP000663722"/>
    </source>
</evidence>
<dbReference type="Proteomes" id="UP000663722">
    <property type="component" value="Chromosome"/>
</dbReference>
<sequence>MILCLSKHTVLVFQIALAFRRKTVFCTPDQFLLFFKNDR</sequence>
<accession>A0A975BXW2</accession>
<gene>
    <name evidence="1" type="ORF">dnm_099540</name>
</gene>
<organism evidence="1 2">
    <name type="scientific">Desulfonema magnum</name>
    <dbReference type="NCBI Taxonomy" id="45655"/>
    <lineage>
        <taxon>Bacteria</taxon>
        <taxon>Pseudomonadati</taxon>
        <taxon>Thermodesulfobacteriota</taxon>
        <taxon>Desulfobacteria</taxon>
        <taxon>Desulfobacterales</taxon>
        <taxon>Desulfococcaceae</taxon>
        <taxon>Desulfonema</taxon>
    </lineage>
</organism>
<dbReference type="KEGG" id="dmm:dnm_099540"/>
<dbReference type="AlphaFoldDB" id="A0A975BXW2"/>
<protein>
    <submittedName>
        <fullName evidence="1">Uncharacterized protein</fullName>
    </submittedName>
</protein>
<dbReference type="EMBL" id="CP061800">
    <property type="protein sequence ID" value="QTA93846.1"/>
    <property type="molecule type" value="Genomic_DNA"/>
</dbReference>
<proteinExistence type="predicted"/>